<dbReference type="Proteomes" id="UP000053060">
    <property type="component" value="Unassembled WGS sequence"/>
</dbReference>
<dbReference type="GO" id="GO:0019239">
    <property type="term" value="F:deaminase activity"/>
    <property type="evidence" value="ECO:0007669"/>
    <property type="project" value="TreeGrafter"/>
</dbReference>
<organism evidence="2 3">
    <name type="scientific">Rhodococcus pyridinivorans KG-16</name>
    <dbReference type="NCBI Taxonomy" id="1441730"/>
    <lineage>
        <taxon>Bacteria</taxon>
        <taxon>Bacillati</taxon>
        <taxon>Actinomycetota</taxon>
        <taxon>Actinomycetes</taxon>
        <taxon>Mycobacteriales</taxon>
        <taxon>Nocardiaceae</taxon>
        <taxon>Rhodococcus</taxon>
    </lineage>
</organism>
<dbReference type="InterPro" id="IPR035959">
    <property type="entry name" value="RutC-like_sf"/>
</dbReference>
<sequence length="136" mass="14282">MSVTLFSPEGTLPNAPYHHVAVSTGTRQVHLAGQVAHMPDGSPIPTELAGQVAQALRNVARGLYGAGATFRDVVRLTFYVTDWHPGKIGQFMAGVQAVAQEIDLPDPMPPASLIGVAALYEPAVLVEIEATAVLEG</sequence>
<dbReference type="Gene3D" id="3.30.1330.40">
    <property type="entry name" value="RutC-like"/>
    <property type="match status" value="1"/>
</dbReference>
<comment type="similarity">
    <text evidence="1">Belongs to the RutC family.</text>
</comment>
<protein>
    <submittedName>
        <fullName evidence="2">Endoribonuclease</fullName>
    </submittedName>
</protein>
<reference evidence="3" key="1">
    <citation type="submission" date="2015-01" db="EMBL/GenBank/DDBJ databases">
        <title>Draft genome sequence of Rhodococcus pyridinivorans strain KG-16, a hydrocarbon-degrading bacterium.</title>
        <authorList>
            <person name="Aggarwal R.K."/>
            <person name="Dawar C."/>
        </authorList>
    </citation>
    <scope>NUCLEOTIDE SEQUENCE [LARGE SCALE GENOMIC DNA]</scope>
    <source>
        <strain evidence="3">KG-16</strain>
    </source>
</reference>
<dbReference type="PANTHER" id="PTHR11803">
    <property type="entry name" value="2-IMINOBUTANOATE/2-IMINOPROPANOATE DEAMINASE RIDA"/>
    <property type="match status" value="1"/>
</dbReference>
<proteinExistence type="inferred from homology"/>
<dbReference type="EMBL" id="AZXY01000011">
    <property type="protein sequence ID" value="KSZ57076.1"/>
    <property type="molecule type" value="Genomic_DNA"/>
</dbReference>
<dbReference type="InterPro" id="IPR006175">
    <property type="entry name" value="YjgF/YER057c/UK114"/>
</dbReference>
<dbReference type="GO" id="GO:0005829">
    <property type="term" value="C:cytosol"/>
    <property type="evidence" value="ECO:0007669"/>
    <property type="project" value="TreeGrafter"/>
</dbReference>
<evidence type="ECO:0000313" key="2">
    <source>
        <dbReference type="EMBL" id="KSZ57076.1"/>
    </source>
</evidence>
<dbReference type="RefSeq" id="WP_060653434.1">
    <property type="nucleotide sequence ID" value="NZ_AZXY01000011.1"/>
</dbReference>
<dbReference type="Pfam" id="PF01042">
    <property type="entry name" value="Ribonuc_L-PSP"/>
    <property type="match status" value="1"/>
</dbReference>
<reference evidence="2 3" key="2">
    <citation type="journal article" date="2016" name="Genome Announc.">
        <title>Draft Genome Sequence of a Versatile Hydrocarbon-Degrading Bacterium, Rhodococcus pyridinivorans Strain KG-16, Collected from Oil Fields in India.</title>
        <authorList>
            <person name="Aggarwal R.K."/>
            <person name="Dawar C."/>
            <person name="Phanindranath R."/>
            <person name="Mutnuri L."/>
            <person name="Dayal A.M."/>
        </authorList>
    </citation>
    <scope>NUCLEOTIDE SEQUENCE [LARGE SCALE GENOMIC DNA]</scope>
    <source>
        <strain evidence="2 3">KG-16</strain>
    </source>
</reference>
<evidence type="ECO:0000256" key="1">
    <source>
        <dbReference type="ARBA" id="ARBA00010552"/>
    </source>
</evidence>
<name>A0A0V9UGC9_9NOCA</name>
<dbReference type="CDD" id="cd00448">
    <property type="entry name" value="YjgF_YER057c_UK114_family"/>
    <property type="match status" value="1"/>
</dbReference>
<dbReference type="SUPFAM" id="SSF55298">
    <property type="entry name" value="YjgF-like"/>
    <property type="match status" value="1"/>
</dbReference>
<gene>
    <name evidence="2" type="ORF">Z045_20190</name>
</gene>
<dbReference type="PANTHER" id="PTHR11803:SF58">
    <property type="entry name" value="PROTEIN HMF1-RELATED"/>
    <property type="match status" value="1"/>
</dbReference>
<dbReference type="AlphaFoldDB" id="A0A0V9UGC9"/>
<evidence type="ECO:0000313" key="3">
    <source>
        <dbReference type="Proteomes" id="UP000053060"/>
    </source>
</evidence>
<accession>A0A0V9UGC9</accession>
<dbReference type="PATRIC" id="fig|1441730.3.peg.4225"/>
<comment type="caution">
    <text evidence="2">The sequence shown here is derived from an EMBL/GenBank/DDBJ whole genome shotgun (WGS) entry which is preliminary data.</text>
</comment>